<dbReference type="GeneID" id="86941012"/>
<reference evidence="2 3" key="1">
    <citation type="submission" date="2011-10" db="EMBL/GenBank/DDBJ databases">
        <title>The Genome Sequence of Lachnospiraceae bacterium ACC2.</title>
        <authorList>
            <consortium name="The Broad Institute Genome Sequencing Platform"/>
            <person name="Earl A."/>
            <person name="Ward D."/>
            <person name="Feldgarden M."/>
            <person name="Gevers D."/>
            <person name="Sizova M."/>
            <person name="Hazen A."/>
            <person name="Epstein S."/>
            <person name="Young S.K."/>
            <person name="Zeng Q."/>
            <person name="Gargeya S."/>
            <person name="Fitzgerald M."/>
            <person name="Haas B."/>
            <person name="Abouelleil A."/>
            <person name="Alvarado L."/>
            <person name="Arachchi H.M."/>
            <person name="Berlin A."/>
            <person name="Brown A."/>
            <person name="Chapman S.B."/>
            <person name="Chen Z."/>
            <person name="Dunbar C."/>
            <person name="Freedman E."/>
            <person name="Gearin G."/>
            <person name="Goldberg J."/>
            <person name="Griggs A."/>
            <person name="Gujja S."/>
            <person name="Heiman D."/>
            <person name="Howarth C."/>
            <person name="Larson L."/>
            <person name="Lui A."/>
            <person name="MacDonald P.J.P."/>
            <person name="Montmayeur A."/>
            <person name="Murphy C."/>
            <person name="Neiman D."/>
            <person name="Pearson M."/>
            <person name="Priest M."/>
            <person name="Roberts A."/>
            <person name="Saif S."/>
            <person name="Shea T."/>
            <person name="Shenoy N."/>
            <person name="Sisk P."/>
            <person name="Stolte C."/>
            <person name="Sykes S."/>
            <person name="Wortman J."/>
            <person name="Nusbaum C."/>
            <person name="Birren B."/>
        </authorList>
    </citation>
    <scope>NUCLEOTIDE SEQUENCE [LARGE SCALE GENOMIC DNA]</scope>
    <source>
        <strain evidence="2 3">ACC2</strain>
    </source>
</reference>
<keyword evidence="3" id="KW-1185">Reference proteome</keyword>
<dbReference type="SUPFAM" id="SSF53756">
    <property type="entry name" value="UDP-Glycosyltransferase/glycogen phosphorylase"/>
    <property type="match status" value="1"/>
</dbReference>
<dbReference type="RefSeq" id="WP_009533087.1">
    <property type="nucleotide sequence ID" value="NZ_JH590863.1"/>
</dbReference>
<evidence type="ECO:0000313" key="2">
    <source>
        <dbReference type="EMBL" id="EHO16555.1"/>
    </source>
</evidence>
<organism evidence="2 3">
    <name type="scientific">Stomatobaculum longum</name>
    <dbReference type="NCBI Taxonomy" id="796942"/>
    <lineage>
        <taxon>Bacteria</taxon>
        <taxon>Bacillati</taxon>
        <taxon>Bacillota</taxon>
        <taxon>Clostridia</taxon>
        <taxon>Lachnospirales</taxon>
        <taxon>Lachnospiraceae</taxon>
        <taxon>Stomatobaculum</taxon>
    </lineage>
</organism>
<protein>
    <recommendedName>
        <fullName evidence="4">Glycosyl transferase family 1 domain-containing protein</fullName>
    </recommendedName>
</protein>
<gene>
    <name evidence="2" type="ORF">HMPREF9623_01254</name>
</gene>
<keyword evidence="1" id="KW-0812">Transmembrane</keyword>
<dbReference type="Gene3D" id="3.40.50.2000">
    <property type="entry name" value="Glycogen Phosphorylase B"/>
    <property type="match status" value="1"/>
</dbReference>
<dbReference type="AlphaFoldDB" id="A0AA37DG17"/>
<keyword evidence="1" id="KW-0472">Membrane</keyword>
<keyword evidence="1" id="KW-1133">Transmembrane helix</keyword>
<evidence type="ECO:0000256" key="1">
    <source>
        <dbReference type="SAM" id="Phobius"/>
    </source>
</evidence>
<dbReference type="Proteomes" id="UP000018466">
    <property type="component" value="Unassembled WGS sequence"/>
</dbReference>
<comment type="caution">
    <text evidence="2">The sequence shown here is derived from an EMBL/GenBank/DDBJ whole genome shotgun (WGS) entry which is preliminary data.</text>
</comment>
<name>A0AA37DG17_9FIRM</name>
<proteinExistence type="predicted"/>
<dbReference type="Pfam" id="PF13692">
    <property type="entry name" value="Glyco_trans_1_4"/>
    <property type="match status" value="1"/>
</dbReference>
<accession>A0AA37DG17</accession>
<evidence type="ECO:0008006" key="4">
    <source>
        <dbReference type="Google" id="ProtNLM"/>
    </source>
</evidence>
<feature type="transmembrane region" description="Helical" evidence="1">
    <location>
        <begin position="59"/>
        <end position="84"/>
    </location>
</feature>
<sequence length="370" mass="41478">MRATMKRRALVFLKNEEDGSSYYRLYQYLRGKPCRRVNMTPTWVYRLFYGRRYGKIMKLALKFLMGGVTFGTTLGAMALDALVWKSEVVIVNRRFFPRACPPVLAGLLKRYLRGKKVYWDFDDNIVLDGELSKREKAVLEAEAAVITVTSEYLRDSLGEAARAKVSLLPTTDLAFWGEETEELLAGKGRDSAVMKLLWLGTRDNLKYLEALLPALDQAAETLARDTGRRLELSVVSNAPLSGAVKRLTLRNIRWSRTYGIEALREAEIGLMPLRESAYTLGKGGFKAIQYMSAGVVPILSSVGYNKTVIEDGVSGYFAAESGDFAARVSELAANPTKLRCMARAARERFATRFSPEEIQAFWNQAIGESE</sequence>
<evidence type="ECO:0000313" key="3">
    <source>
        <dbReference type="Proteomes" id="UP000018466"/>
    </source>
</evidence>
<dbReference type="EMBL" id="AGEL01000007">
    <property type="protein sequence ID" value="EHO16555.1"/>
    <property type="molecule type" value="Genomic_DNA"/>
</dbReference>